<dbReference type="SUPFAM" id="SSF47598">
    <property type="entry name" value="Ribbon-helix-helix"/>
    <property type="match status" value="1"/>
</dbReference>
<keyword evidence="2" id="KW-1185">Reference proteome</keyword>
<evidence type="ECO:0008006" key="3">
    <source>
        <dbReference type="Google" id="ProtNLM"/>
    </source>
</evidence>
<accession>A0ABS4VYX4</accession>
<dbReference type="Proteomes" id="UP001519295">
    <property type="component" value="Unassembled WGS sequence"/>
</dbReference>
<gene>
    <name evidence="1" type="ORF">JOF36_004858</name>
</gene>
<dbReference type="EMBL" id="JAGINU010000001">
    <property type="protein sequence ID" value="MBP2369162.1"/>
    <property type="molecule type" value="Genomic_DNA"/>
</dbReference>
<comment type="caution">
    <text evidence="1">The sequence shown here is derived from an EMBL/GenBank/DDBJ whole genome shotgun (WGS) entry which is preliminary data.</text>
</comment>
<evidence type="ECO:0000313" key="1">
    <source>
        <dbReference type="EMBL" id="MBP2369162.1"/>
    </source>
</evidence>
<proteinExistence type="predicted"/>
<dbReference type="RefSeq" id="WP_210031021.1">
    <property type="nucleotide sequence ID" value="NZ_JAGINU010000001.1"/>
</dbReference>
<protein>
    <recommendedName>
        <fullName evidence="3">Ribbon-helix-helix CopG family protein</fullName>
    </recommendedName>
</protein>
<reference evidence="1 2" key="1">
    <citation type="submission" date="2021-03" db="EMBL/GenBank/DDBJ databases">
        <title>Sequencing the genomes of 1000 actinobacteria strains.</title>
        <authorList>
            <person name="Klenk H.-P."/>
        </authorList>
    </citation>
    <scope>NUCLEOTIDE SEQUENCE [LARGE SCALE GENOMIC DNA]</scope>
    <source>
        <strain evidence="1 2">DSM 45256</strain>
    </source>
</reference>
<name>A0ABS4VYX4_9PSEU</name>
<sequence>MAMTLRLTEDDARRLRAQALKEGTSMQEVALSAVRSRIANAEDDELDAIITDMLGTYGGAFRRLAEL</sequence>
<organism evidence="1 2">
    <name type="scientific">Pseudonocardia parietis</name>
    <dbReference type="NCBI Taxonomy" id="570936"/>
    <lineage>
        <taxon>Bacteria</taxon>
        <taxon>Bacillati</taxon>
        <taxon>Actinomycetota</taxon>
        <taxon>Actinomycetes</taxon>
        <taxon>Pseudonocardiales</taxon>
        <taxon>Pseudonocardiaceae</taxon>
        <taxon>Pseudonocardia</taxon>
    </lineage>
</organism>
<evidence type="ECO:0000313" key="2">
    <source>
        <dbReference type="Proteomes" id="UP001519295"/>
    </source>
</evidence>
<dbReference type="InterPro" id="IPR010985">
    <property type="entry name" value="Ribbon_hlx_hlx"/>
</dbReference>